<dbReference type="CDD" id="cd00293">
    <property type="entry name" value="USP-like"/>
    <property type="match status" value="2"/>
</dbReference>
<dbReference type="PANTHER" id="PTHR46268">
    <property type="entry name" value="STRESS RESPONSE PROTEIN NHAX"/>
    <property type="match status" value="1"/>
</dbReference>
<dbReference type="RefSeq" id="WP_338736725.1">
    <property type="nucleotide sequence ID" value="NZ_CP146612.1"/>
</dbReference>
<dbReference type="PANTHER" id="PTHR46268:SF6">
    <property type="entry name" value="UNIVERSAL STRESS PROTEIN UP12"/>
    <property type="match status" value="1"/>
</dbReference>
<feature type="domain" description="UspA" evidence="2">
    <location>
        <begin position="165"/>
        <end position="319"/>
    </location>
</feature>
<proteinExistence type="inferred from homology"/>
<dbReference type="EMBL" id="CP146612">
    <property type="protein sequence ID" value="WWX24613.1"/>
    <property type="molecule type" value="Genomic_DNA"/>
</dbReference>
<gene>
    <name evidence="3" type="ORF">V8247_04930</name>
</gene>
<name>A0ABZ2J2T2_9CHLR</name>
<dbReference type="Pfam" id="PF00582">
    <property type="entry name" value="Usp"/>
    <property type="match status" value="2"/>
</dbReference>
<dbReference type="InterPro" id="IPR006015">
    <property type="entry name" value="Universal_stress_UspA"/>
</dbReference>
<feature type="domain" description="UspA" evidence="2">
    <location>
        <begin position="1"/>
        <end position="151"/>
    </location>
</feature>
<organism evidence="3 4">
    <name type="scientific">Candidatus Dehalogenimonas loeffleri</name>
    <dbReference type="NCBI Taxonomy" id="3127115"/>
    <lineage>
        <taxon>Bacteria</taxon>
        <taxon>Bacillati</taxon>
        <taxon>Chloroflexota</taxon>
        <taxon>Dehalococcoidia</taxon>
        <taxon>Dehalococcoidales</taxon>
        <taxon>Dehalococcoidaceae</taxon>
        <taxon>Dehalogenimonas</taxon>
    </lineage>
</organism>
<evidence type="ECO:0000256" key="1">
    <source>
        <dbReference type="ARBA" id="ARBA00008791"/>
    </source>
</evidence>
<comment type="similarity">
    <text evidence="1">Belongs to the universal stress protein A family.</text>
</comment>
<sequence length="329" mass="34949">MFRRILVPLDGSTLAEVALPCAEEMAGRMGSQVILVSVLESGADQYENLFRCYLNSRAADLQTRILDGGGPDVTVTPLLVPEIEEEDLIEEDTPSKDLGHPTSEIIGAAAAHGASIIIMATHGYSGLRRVALSSVADAIVHGCGMPVLLVRPDGEAAKTPSQICRNIVVPLDGSAMAESALRVVEDMAAKMSGQGMTVNLVHVAPERRVATTDEPSQTFLENVVDPAWCKAGDKAELYFEQAAAYLKQSGATLEAAGVTVNHQVRAGKPEEEIAAYTTDTCAAMIVMACHARTGIGRYLMGSTADRILRTVEASVLLLRPEKPQPPGTE</sequence>
<dbReference type="SUPFAM" id="SSF52402">
    <property type="entry name" value="Adenine nucleotide alpha hydrolases-like"/>
    <property type="match status" value="2"/>
</dbReference>
<evidence type="ECO:0000313" key="3">
    <source>
        <dbReference type="EMBL" id="WWX24613.1"/>
    </source>
</evidence>
<protein>
    <submittedName>
        <fullName evidence="3">Universal stress protein</fullName>
    </submittedName>
</protein>
<dbReference type="Proteomes" id="UP001375370">
    <property type="component" value="Chromosome"/>
</dbReference>
<evidence type="ECO:0000259" key="2">
    <source>
        <dbReference type="Pfam" id="PF00582"/>
    </source>
</evidence>
<dbReference type="InterPro" id="IPR014729">
    <property type="entry name" value="Rossmann-like_a/b/a_fold"/>
</dbReference>
<reference evidence="3 4" key="1">
    <citation type="submission" date="2024-03" db="EMBL/GenBank/DDBJ databases">
        <title>A Dehalogenimonas Isolated from Estuarine Sediments Dihaloeliminates Chlorinated Alkanes.</title>
        <authorList>
            <person name="Yang Y."/>
            <person name="Wang H."/>
        </authorList>
    </citation>
    <scope>NUCLEOTIDE SEQUENCE [LARGE SCALE GENOMIC DNA]</scope>
    <source>
        <strain evidence="3 4">W</strain>
    </source>
</reference>
<evidence type="ECO:0000313" key="4">
    <source>
        <dbReference type="Proteomes" id="UP001375370"/>
    </source>
</evidence>
<dbReference type="Gene3D" id="3.40.50.620">
    <property type="entry name" value="HUPs"/>
    <property type="match status" value="2"/>
</dbReference>
<dbReference type="PRINTS" id="PR01438">
    <property type="entry name" value="UNVRSLSTRESS"/>
</dbReference>
<keyword evidence="4" id="KW-1185">Reference proteome</keyword>
<accession>A0ABZ2J2T2</accession>
<dbReference type="InterPro" id="IPR006016">
    <property type="entry name" value="UspA"/>
</dbReference>